<dbReference type="CDD" id="cd12148">
    <property type="entry name" value="fungal_TF_MHR"/>
    <property type="match status" value="1"/>
</dbReference>
<feature type="compositionally biased region" description="Low complexity" evidence="6">
    <location>
        <begin position="37"/>
        <end position="48"/>
    </location>
</feature>
<dbReference type="GO" id="GO:0000981">
    <property type="term" value="F:DNA-binding transcription factor activity, RNA polymerase II-specific"/>
    <property type="evidence" value="ECO:0007669"/>
    <property type="project" value="InterPro"/>
</dbReference>
<evidence type="ECO:0000259" key="7">
    <source>
        <dbReference type="PROSITE" id="PS50048"/>
    </source>
</evidence>
<dbReference type="EMBL" id="JANBUW010000004">
    <property type="protein sequence ID" value="KAJ2852227.1"/>
    <property type="molecule type" value="Genomic_DNA"/>
</dbReference>
<keyword evidence="4" id="KW-0804">Transcription</keyword>
<evidence type="ECO:0000256" key="6">
    <source>
        <dbReference type="SAM" id="MobiDB-lite"/>
    </source>
</evidence>
<dbReference type="InterPro" id="IPR001138">
    <property type="entry name" value="Zn2Cys6_DnaBD"/>
</dbReference>
<evidence type="ECO:0000256" key="4">
    <source>
        <dbReference type="ARBA" id="ARBA00023163"/>
    </source>
</evidence>
<dbReference type="PROSITE" id="PS50048">
    <property type="entry name" value="ZN2_CY6_FUNGAL_2"/>
    <property type="match status" value="1"/>
</dbReference>
<feature type="region of interest" description="Disordered" evidence="6">
    <location>
        <begin position="179"/>
        <end position="271"/>
    </location>
</feature>
<evidence type="ECO:0000256" key="3">
    <source>
        <dbReference type="ARBA" id="ARBA00023015"/>
    </source>
</evidence>
<name>A0A9W8IHC8_9FUNG</name>
<dbReference type="Pfam" id="PF04082">
    <property type="entry name" value="Fungal_trans"/>
    <property type="match status" value="1"/>
</dbReference>
<comment type="caution">
    <text evidence="8">The sequence shown here is derived from an EMBL/GenBank/DDBJ whole genome shotgun (WGS) entry which is preliminary data.</text>
</comment>
<evidence type="ECO:0000256" key="2">
    <source>
        <dbReference type="ARBA" id="ARBA00022723"/>
    </source>
</evidence>
<feature type="domain" description="Zn(2)-C6 fungal-type" evidence="7">
    <location>
        <begin position="146"/>
        <end position="176"/>
    </location>
</feature>
<keyword evidence="3" id="KW-0805">Transcription regulation</keyword>
<feature type="compositionally biased region" description="Polar residues" evidence="6">
    <location>
        <begin position="218"/>
        <end position="231"/>
    </location>
</feature>
<evidence type="ECO:0000313" key="8">
    <source>
        <dbReference type="EMBL" id="KAJ2852227.1"/>
    </source>
</evidence>
<feature type="compositionally biased region" description="Polar residues" evidence="6">
    <location>
        <begin position="7"/>
        <end position="23"/>
    </location>
</feature>
<dbReference type="InterPro" id="IPR050815">
    <property type="entry name" value="TF_fung"/>
</dbReference>
<feature type="compositionally biased region" description="Low complexity" evidence="6">
    <location>
        <begin position="189"/>
        <end position="203"/>
    </location>
</feature>
<keyword evidence="9" id="KW-1185">Reference proteome</keyword>
<dbReference type="CDD" id="cd00067">
    <property type="entry name" value="GAL4"/>
    <property type="match status" value="1"/>
</dbReference>
<dbReference type="Gene3D" id="4.10.240.10">
    <property type="entry name" value="Zn(2)-C6 fungal-type DNA-binding domain"/>
    <property type="match status" value="1"/>
</dbReference>
<comment type="subcellular location">
    <subcellularLocation>
        <location evidence="1">Nucleus</location>
    </subcellularLocation>
</comment>
<organism evidence="8 9">
    <name type="scientific">Coemansia brasiliensis</name>
    <dbReference type="NCBI Taxonomy" id="2650707"/>
    <lineage>
        <taxon>Eukaryota</taxon>
        <taxon>Fungi</taxon>
        <taxon>Fungi incertae sedis</taxon>
        <taxon>Zoopagomycota</taxon>
        <taxon>Kickxellomycotina</taxon>
        <taxon>Kickxellomycetes</taxon>
        <taxon>Kickxellales</taxon>
        <taxon>Kickxellaceae</taxon>
        <taxon>Coemansia</taxon>
    </lineage>
</organism>
<dbReference type="InterPro" id="IPR036864">
    <property type="entry name" value="Zn2-C6_fun-type_DNA-bd_sf"/>
</dbReference>
<dbReference type="GO" id="GO:0008270">
    <property type="term" value="F:zinc ion binding"/>
    <property type="evidence" value="ECO:0007669"/>
    <property type="project" value="InterPro"/>
</dbReference>
<feature type="region of interest" description="Disordered" evidence="6">
    <location>
        <begin position="7"/>
        <end position="55"/>
    </location>
</feature>
<sequence length="842" mass="96425">MSQHLHINSLLNFGKRQQQQNLAAQEDGEQEQRSEISSRPSSSSSAIRHGQMQPPAILRYPTTQIPPLLNPRPSETHAVRDQSVYMMHDYRYWPYARQLEPQHPQAALPHMAGGPYGTPQFPQPGDSYIDLRQRCMPWHRQRRTRACQNCHVKKVKCEGNGGRCFNCIRANIECKWIPMKKRGPKPKSKPTTTESSPISSHSSAVQLPRISELHEELQQNSSPATAPQSKPSLGLGIASYSQNSRATSATTATASPHIDGRNESLSRNRVSRSVSASIDSGAVADDFYRILTNDGTGKLGSEWIENTLRRFYSEEVSKETRNTVIYYFEYFYSICPIFHPALFIRRVVEGRVDQILIDSMRASAARIINRHTGSNIDVDALIEGINLKLLSYLDKPNFDYVRAVVIMASLNGGECRFMMYNMLTCLASSLVTRLGWHMLDARPIDPNITWKEWISIELKRRTYYVVFQIDGYLAMLSDRSMSIPMKRALVRISGSGTWWDHLANPRITSEMPCRFDINMSREEIIKTGSLTHSFVDLCALTTIVSRVNDLLWDLKRCLPTYPNKEEFTPNIKHLEGYDVDKFNVTLPIQSLFDIDEFGYVHELIVEWRRNLVNAADMNDITEFSRPFPKFGDHTHRTYQMRLRYFCLYTYSVPVIHYLHFANRPSYFETTSPNKVFVDAPDIVSPLSSDAPENKAIHEILATVFTERLNRGLLAYDIISESWKICVEAVYDLVRHLDRNRDIPLERYDQVMPFCLLTSMTVLIRNAHICKHFIESSTANDNIKGMDSIREDLAQSTMALRRLWTLLCDLSQVWRVEGIGYLMRVMQVEEVVNAADLLSGLSL</sequence>
<gene>
    <name evidence="8" type="ORF">IWW36_000368</name>
</gene>
<dbReference type="GO" id="GO:0003677">
    <property type="term" value="F:DNA binding"/>
    <property type="evidence" value="ECO:0007669"/>
    <property type="project" value="InterPro"/>
</dbReference>
<accession>A0A9W8IHC8</accession>
<feature type="compositionally biased region" description="Low complexity" evidence="6">
    <location>
        <begin position="246"/>
        <end position="255"/>
    </location>
</feature>
<dbReference type="InterPro" id="IPR007219">
    <property type="entry name" value="XnlR_reg_dom"/>
</dbReference>
<dbReference type="SUPFAM" id="SSF57701">
    <property type="entry name" value="Zn2/Cys6 DNA-binding domain"/>
    <property type="match status" value="1"/>
</dbReference>
<dbReference type="PANTHER" id="PTHR47338">
    <property type="entry name" value="ZN(II)2CYS6 TRANSCRIPTION FACTOR (EUROFUNG)-RELATED"/>
    <property type="match status" value="1"/>
</dbReference>
<evidence type="ECO:0000256" key="5">
    <source>
        <dbReference type="ARBA" id="ARBA00023242"/>
    </source>
</evidence>
<feature type="compositionally biased region" description="Basic residues" evidence="6">
    <location>
        <begin position="179"/>
        <end position="188"/>
    </location>
</feature>
<proteinExistence type="predicted"/>
<dbReference type="AlphaFoldDB" id="A0A9W8IHC8"/>
<keyword evidence="5" id="KW-0539">Nucleus</keyword>
<dbReference type="PANTHER" id="PTHR47338:SF5">
    <property type="entry name" value="ZN(II)2CYS6 TRANSCRIPTION FACTOR (EUROFUNG)"/>
    <property type="match status" value="1"/>
</dbReference>
<keyword evidence="2" id="KW-0479">Metal-binding</keyword>
<dbReference type="OrthoDB" id="2123952at2759"/>
<dbReference type="Pfam" id="PF00172">
    <property type="entry name" value="Zn_clus"/>
    <property type="match status" value="1"/>
</dbReference>
<dbReference type="Proteomes" id="UP001139887">
    <property type="component" value="Unassembled WGS sequence"/>
</dbReference>
<evidence type="ECO:0000313" key="9">
    <source>
        <dbReference type="Proteomes" id="UP001139887"/>
    </source>
</evidence>
<dbReference type="GO" id="GO:0006351">
    <property type="term" value="P:DNA-templated transcription"/>
    <property type="evidence" value="ECO:0007669"/>
    <property type="project" value="InterPro"/>
</dbReference>
<reference evidence="8" key="1">
    <citation type="submission" date="2022-07" db="EMBL/GenBank/DDBJ databases">
        <title>Phylogenomic reconstructions and comparative analyses of Kickxellomycotina fungi.</title>
        <authorList>
            <person name="Reynolds N.K."/>
            <person name="Stajich J.E."/>
            <person name="Barry K."/>
            <person name="Grigoriev I.V."/>
            <person name="Crous P."/>
            <person name="Smith M.E."/>
        </authorList>
    </citation>
    <scope>NUCLEOTIDE SEQUENCE</scope>
    <source>
        <strain evidence="8">NRRL 1566</strain>
    </source>
</reference>
<dbReference type="SMART" id="SM00066">
    <property type="entry name" value="GAL4"/>
    <property type="match status" value="1"/>
</dbReference>
<dbReference type="GO" id="GO:0005634">
    <property type="term" value="C:nucleus"/>
    <property type="evidence" value="ECO:0007669"/>
    <property type="project" value="UniProtKB-SubCell"/>
</dbReference>
<evidence type="ECO:0000256" key="1">
    <source>
        <dbReference type="ARBA" id="ARBA00004123"/>
    </source>
</evidence>
<protein>
    <recommendedName>
        <fullName evidence="7">Zn(2)-C6 fungal-type domain-containing protein</fullName>
    </recommendedName>
</protein>
<dbReference type="PROSITE" id="PS00463">
    <property type="entry name" value="ZN2_CY6_FUNGAL_1"/>
    <property type="match status" value="1"/>
</dbReference>